<dbReference type="GO" id="GO:0042626">
    <property type="term" value="F:ATPase-coupled transmembrane transporter activity"/>
    <property type="evidence" value="ECO:0007669"/>
    <property type="project" value="InterPro"/>
</dbReference>
<gene>
    <name evidence="10" type="ORF">HNQ39_000629</name>
</gene>
<comment type="subcellular location">
    <subcellularLocation>
        <location evidence="2">Cell inner membrane</location>
    </subcellularLocation>
    <subcellularLocation>
        <location evidence="1">Periplasm</location>
    </subcellularLocation>
</comment>
<dbReference type="CDD" id="cd13553">
    <property type="entry name" value="PBP2_NrtA_CpmA_like"/>
    <property type="match status" value="1"/>
</dbReference>
<keyword evidence="6" id="KW-0997">Cell inner membrane</keyword>
<feature type="signal peptide" evidence="9">
    <location>
        <begin position="1"/>
        <end position="19"/>
    </location>
</feature>
<dbReference type="GO" id="GO:0042597">
    <property type="term" value="C:periplasmic space"/>
    <property type="evidence" value="ECO:0007669"/>
    <property type="project" value="UniProtKB-SubCell"/>
</dbReference>
<dbReference type="InterPro" id="IPR010067">
    <property type="entry name" value="ABC_SsuA_sub-bd"/>
</dbReference>
<dbReference type="PROSITE" id="PS51257">
    <property type="entry name" value="PROKAR_LIPOPROTEIN"/>
    <property type="match status" value="1"/>
</dbReference>
<dbReference type="AlphaFoldDB" id="A0A7W9SLJ2"/>
<accession>A0A7W9SLJ2</accession>
<reference evidence="10 11" key="1">
    <citation type="submission" date="2020-08" db="EMBL/GenBank/DDBJ databases">
        <title>Genomic Encyclopedia of Type Strains, Phase IV (KMG-IV): sequencing the most valuable type-strain genomes for metagenomic binning, comparative biology and taxonomic classification.</title>
        <authorList>
            <person name="Goeker M."/>
        </authorList>
    </citation>
    <scope>NUCLEOTIDE SEQUENCE [LARGE SCALE GENOMIC DNA]</scope>
    <source>
        <strain evidence="10 11">DSM 23562</strain>
    </source>
</reference>
<sequence length="328" mass="34503">MNRRALFPSLLLASLPLLVGCPSAPKTVGPPQVRVAFFPNVTHAAALYASQKGLFASRVGSAGRVEERVFKAGPEEIEALFAGEVDLGYIGPGPAVTGYLKSKGAALQIIAGASSGGAALVVRKDAAITSLKELAGKRVAVPQKGGTQDISLRHALQTAGLAAKDKGGSVDVVQFAPADVLSLFQRGELDAAWLPEPWVARLESELGAKVVLDEKSLWPGGRFSTAVVIVRSEFLKAHPELVEKLLAAHQDAVKAIQAQPDAAREAIGAKLKALTGKALPDPLLKTALSRTEITADPLKESILTFADWSKDLGYLREGREALTGLVKE</sequence>
<dbReference type="RefSeq" id="WP_184192490.1">
    <property type="nucleotide sequence ID" value="NZ_JACHGW010000001.1"/>
</dbReference>
<dbReference type="NCBIfam" id="TIGR01728">
    <property type="entry name" value="SsuA_fam"/>
    <property type="match status" value="1"/>
</dbReference>
<keyword evidence="11" id="KW-1185">Reference proteome</keyword>
<evidence type="ECO:0000256" key="3">
    <source>
        <dbReference type="ARBA" id="ARBA00010742"/>
    </source>
</evidence>
<organism evidence="10 11">
    <name type="scientific">Armatimonas rosea</name>
    <dbReference type="NCBI Taxonomy" id="685828"/>
    <lineage>
        <taxon>Bacteria</taxon>
        <taxon>Bacillati</taxon>
        <taxon>Armatimonadota</taxon>
        <taxon>Armatimonadia</taxon>
        <taxon>Armatimonadales</taxon>
        <taxon>Armatimonadaceae</taxon>
        <taxon>Armatimonas</taxon>
    </lineage>
</organism>
<keyword evidence="8" id="KW-0472">Membrane</keyword>
<comment type="caution">
    <text evidence="10">The sequence shown here is derived from an EMBL/GenBank/DDBJ whole genome shotgun (WGS) entry which is preliminary data.</text>
</comment>
<keyword evidence="7 9" id="KW-0732">Signal</keyword>
<evidence type="ECO:0000256" key="7">
    <source>
        <dbReference type="ARBA" id="ARBA00022729"/>
    </source>
</evidence>
<name>A0A7W9SLJ2_ARMRO</name>
<evidence type="ECO:0000256" key="5">
    <source>
        <dbReference type="ARBA" id="ARBA00022475"/>
    </source>
</evidence>
<dbReference type="EMBL" id="JACHGW010000001">
    <property type="protein sequence ID" value="MBB6048867.1"/>
    <property type="molecule type" value="Genomic_DNA"/>
</dbReference>
<protein>
    <submittedName>
        <fullName evidence="10">NitT/TauT family transport system substrate-binding protein</fullName>
    </submittedName>
</protein>
<dbReference type="PANTHER" id="PTHR30024:SF47">
    <property type="entry name" value="TAURINE-BINDING PERIPLASMIC PROTEIN"/>
    <property type="match status" value="1"/>
</dbReference>
<dbReference type="GO" id="GO:0005886">
    <property type="term" value="C:plasma membrane"/>
    <property type="evidence" value="ECO:0007669"/>
    <property type="project" value="UniProtKB-SubCell"/>
</dbReference>
<evidence type="ECO:0000256" key="4">
    <source>
        <dbReference type="ARBA" id="ARBA00022448"/>
    </source>
</evidence>
<dbReference type="PANTHER" id="PTHR30024">
    <property type="entry name" value="ALIPHATIC SULFONATES-BINDING PROTEIN-RELATED"/>
    <property type="match status" value="1"/>
</dbReference>
<evidence type="ECO:0000313" key="11">
    <source>
        <dbReference type="Proteomes" id="UP000520814"/>
    </source>
</evidence>
<evidence type="ECO:0000313" key="10">
    <source>
        <dbReference type="EMBL" id="MBB6048867.1"/>
    </source>
</evidence>
<evidence type="ECO:0000256" key="2">
    <source>
        <dbReference type="ARBA" id="ARBA00004533"/>
    </source>
</evidence>
<dbReference type="SUPFAM" id="SSF53850">
    <property type="entry name" value="Periplasmic binding protein-like II"/>
    <property type="match status" value="1"/>
</dbReference>
<dbReference type="Pfam" id="PF13379">
    <property type="entry name" value="NMT1_2"/>
    <property type="match status" value="1"/>
</dbReference>
<keyword evidence="5" id="KW-1003">Cell membrane</keyword>
<feature type="chain" id="PRO_5030719694" evidence="9">
    <location>
        <begin position="20"/>
        <end position="328"/>
    </location>
</feature>
<evidence type="ECO:0000256" key="9">
    <source>
        <dbReference type="SAM" id="SignalP"/>
    </source>
</evidence>
<proteinExistence type="inferred from homology"/>
<evidence type="ECO:0000256" key="6">
    <source>
        <dbReference type="ARBA" id="ARBA00022519"/>
    </source>
</evidence>
<evidence type="ECO:0000256" key="8">
    <source>
        <dbReference type="ARBA" id="ARBA00023136"/>
    </source>
</evidence>
<evidence type="ECO:0000256" key="1">
    <source>
        <dbReference type="ARBA" id="ARBA00004418"/>
    </source>
</evidence>
<dbReference type="Gene3D" id="3.40.190.10">
    <property type="entry name" value="Periplasmic binding protein-like II"/>
    <property type="match status" value="2"/>
</dbReference>
<dbReference type="InterPro" id="IPR044527">
    <property type="entry name" value="NrtA/CpmA_ABC-bd_dom"/>
</dbReference>
<comment type="similarity">
    <text evidence="3">Belongs to the bacterial solute-binding protein SsuA/TauA family.</text>
</comment>
<dbReference type="Proteomes" id="UP000520814">
    <property type="component" value="Unassembled WGS sequence"/>
</dbReference>
<keyword evidence="4" id="KW-0813">Transport</keyword>